<dbReference type="Proteomes" id="UP000785679">
    <property type="component" value="Unassembled WGS sequence"/>
</dbReference>
<dbReference type="AlphaFoldDB" id="A0A8J8P409"/>
<evidence type="ECO:0000313" key="1">
    <source>
        <dbReference type="EMBL" id="TNV85211.1"/>
    </source>
</evidence>
<comment type="caution">
    <text evidence="1">The sequence shown here is derived from an EMBL/GenBank/DDBJ whole genome shotgun (WGS) entry which is preliminary data.</text>
</comment>
<sequence length="69" mass="8179">MPLKLIQFEKRELNEHLIPNIHNQYNKQSCNLKQPQNNRVTQFTKKGSIVRVNCLISDKSHLRLSYNIC</sequence>
<reference evidence="1" key="1">
    <citation type="submission" date="2019-06" db="EMBL/GenBank/DDBJ databases">
        <authorList>
            <person name="Zheng W."/>
        </authorList>
    </citation>
    <scope>NUCLEOTIDE SEQUENCE</scope>
    <source>
        <strain evidence="1">QDHG01</strain>
    </source>
</reference>
<evidence type="ECO:0000313" key="2">
    <source>
        <dbReference type="Proteomes" id="UP000785679"/>
    </source>
</evidence>
<organism evidence="1 2">
    <name type="scientific">Halteria grandinella</name>
    <dbReference type="NCBI Taxonomy" id="5974"/>
    <lineage>
        <taxon>Eukaryota</taxon>
        <taxon>Sar</taxon>
        <taxon>Alveolata</taxon>
        <taxon>Ciliophora</taxon>
        <taxon>Intramacronucleata</taxon>
        <taxon>Spirotrichea</taxon>
        <taxon>Stichotrichia</taxon>
        <taxon>Sporadotrichida</taxon>
        <taxon>Halteriidae</taxon>
        <taxon>Halteria</taxon>
    </lineage>
</organism>
<keyword evidence="2" id="KW-1185">Reference proteome</keyword>
<proteinExistence type="predicted"/>
<protein>
    <submittedName>
        <fullName evidence="1">Uncharacterized protein</fullName>
    </submittedName>
</protein>
<dbReference type="EMBL" id="RRYP01002037">
    <property type="protein sequence ID" value="TNV85211.1"/>
    <property type="molecule type" value="Genomic_DNA"/>
</dbReference>
<accession>A0A8J8P409</accession>
<name>A0A8J8P409_HALGN</name>
<gene>
    <name evidence="1" type="ORF">FGO68_gene16</name>
</gene>